<dbReference type="PROSITE" id="PS50878">
    <property type="entry name" value="RT_POL"/>
    <property type="match status" value="1"/>
</dbReference>
<dbReference type="AlphaFoldDB" id="A0A016UF71"/>
<evidence type="ECO:0000313" key="3">
    <source>
        <dbReference type="EMBL" id="EYC13502.1"/>
    </source>
</evidence>
<evidence type="ECO:0000313" key="4">
    <source>
        <dbReference type="Proteomes" id="UP000024635"/>
    </source>
</evidence>
<feature type="domain" description="Reverse transcriptase" evidence="2">
    <location>
        <begin position="1"/>
        <end position="201"/>
    </location>
</feature>
<feature type="region of interest" description="Disordered" evidence="1">
    <location>
        <begin position="20"/>
        <end position="43"/>
    </location>
</feature>
<dbReference type="EMBL" id="JARK01001379">
    <property type="protein sequence ID" value="EYC13502.1"/>
    <property type="molecule type" value="Genomic_DNA"/>
</dbReference>
<dbReference type="InterPro" id="IPR043502">
    <property type="entry name" value="DNA/RNA_pol_sf"/>
</dbReference>
<keyword evidence="4" id="KW-1185">Reference proteome</keyword>
<dbReference type="PANTHER" id="PTHR19446">
    <property type="entry name" value="REVERSE TRANSCRIPTASES"/>
    <property type="match status" value="1"/>
</dbReference>
<evidence type="ECO:0000259" key="2">
    <source>
        <dbReference type="PROSITE" id="PS50878"/>
    </source>
</evidence>
<organism evidence="3 4">
    <name type="scientific">Ancylostoma ceylanicum</name>
    <dbReference type="NCBI Taxonomy" id="53326"/>
    <lineage>
        <taxon>Eukaryota</taxon>
        <taxon>Metazoa</taxon>
        <taxon>Ecdysozoa</taxon>
        <taxon>Nematoda</taxon>
        <taxon>Chromadorea</taxon>
        <taxon>Rhabditida</taxon>
        <taxon>Rhabditina</taxon>
        <taxon>Rhabditomorpha</taxon>
        <taxon>Strongyloidea</taxon>
        <taxon>Ancylostomatidae</taxon>
        <taxon>Ancylostomatinae</taxon>
        <taxon>Ancylostoma</taxon>
    </lineage>
</organism>
<dbReference type="SUPFAM" id="SSF56672">
    <property type="entry name" value="DNA/RNA polymerases"/>
    <property type="match status" value="1"/>
</dbReference>
<dbReference type="OrthoDB" id="5845191at2759"/>
<gene>
    <name evidence="3" type="primary">Acey_s0043.g752</name>
    <name evidence="3" type="ORF">Y032_0043g752</name>
</gene>
<proteinExistence type="predicted"/>
<dbReference type="Pfam" id="PF00078">
    <property type="entry name" value="RVT_1"/>
    <property type="match status" value="1"/>
</dbReference>
<sequence>MEVKVLELCSVADGVLQQDRRREKDSCGLAEEHHNPDLEEERQPRGLCELSADTCAVSQHEDIPTHYRPPSPRHHPSFDESVWFRSQLRDDGCDPCGTPADRKTPRETEPLHMAFLDLEKAFDRVPHEAIWYALRWHGVPQELIEWVRILYADPRSRVQAAAGTSAEFPISMGVHQGSALSPLLFILVMDAITRDLQRPEP</sequence>
<comment type="caution">
    <text evidence="3">The sequence shown here is derived from an EMBL/GenBank/DDBJ whole genome shotgun (WGS) entry which is preliminary data.</text>
</comment>
<dbReference type="Proteomes" id="UP000024635">
    <property type="component" value="Unassembled WGS sequence"/>
</dbReference>
<dbReference type="InterPro" id="IPR000477">
    <property type="entry name" value="RT_dom"/>
</dbReference>
<protein>
    <recommendedName>
        <fullName evidence="2">Reverse transcriptase domain-containing protein</fullName>
    </recommendedName>
</protein>
<accession>A0A016UF71</accession>
<reference evidence="4" key="1">
    <citation type="journal article" date="2015" name="Nat. Genet.">
        <title>The genome and transcriptome of the zoonotic hookworm Ancylostoma ceylanicum identify infection-specific gene families.</title>
        <authorList>
            <person name="Schwarz E.M."/>
            <person name="Hu Y."/>
            <person name="Antoshechkin I."/>
            <person name="Miller M.M."/>
            <person name="Sternberg P.W."/>
            <person name="Aroian R.V."/>
        </authorList>
    </citation>
    <scope>NUCLEOTIDE SEQUENCE</scope>
    <source>
        <strain evidence="4">HY135</strain>
    </source>
</reference>
<evidence type="ECO:0000256" key="1">
    <source>
        <dbReference type="SAM" id="MobiDB-lite"/>
    </source>
</evidence>
<name>A0A016UF71_9BILA</name>